<dbReference type="Proteomes" id="UP000244338">
    <property type="component" value="Unassembled WGS sequence"/>
</dbReference>
<proteinExistence type="inferred from homology"/>
<dbReference type="PANTHER" id="PTHR43335">
    <property type="entry name" value="ABC TRANSPORTER, ATP-BINDING PROTEIN"/>
    <property type="match status" value="1"/>
</dbReference>
<evidence type="ECO:0000259" key="5">
    <source>
        <dbReference type="PROSITE" id="PS50893"/>
    </source>
</evidence>
<dbReference type="SUPFAM" id="SSF52540">
    <property type="entry name" value="P-loop containing nucleoside triphosphate hydrolases"/>
    <property type="match status" value="1"/>
</dbReference>
<evidence type="ECO:0000256" key="2">
    <source>
        <dbReference type="ARBA" id="ARBA00022448"/>
    </source>
</evidence>
<organism evidence="6 7">
    <name type="scientific">Candidatus Carbonibacillus altaicus</name>
    <dbReference type="NCBI Taxonomy" id="2163959"/>
    <lineage>
        <taxon>Bacteria</taxon>
        <taxon>Bacillati</taxon>
        <taxon>Bacillota</taxon>
        <taxon>Bacilli</taxon>
        <taxon>Bacillales</taxon>
        <taxon>Candidatus Carbonibacillus</taxon>
    </lineage>
</organism>
<keyword evidence="2" id="KW-0813">Transport</keyword>
<dbReference type="GO" id="GO:0016887">
    <property type="term" value="F:ATP hydrolysis activity"/>
    <property type="evidence" value="ECO:0007669"/>
    <property type="project" value="InterPro"/>
</dbReference>
<dbReference type="SMART" id="SM00382">
    <property type="entry name" value="AAA"/>
    <property type="match status" value="1"/>
</dbReference>
<feature type="domain" description="ABC transporter" evidence="5">
    <location>
        <begin position="4"/>
        <end position="215"/>
    </location>
</feature>
<comment type="caution">
    <text evidence="6">The sequence shown here is derived from an EMBL/GenBank/DDBJ whole genome shotgun (WGS) entry which is preliminary data.</text>
</comment>
<dbReference type="EMBL" id="PEBX01000044">
    <property type="protein sequence ID" value="PTQ56127.1"/>
    <property type="molecule type" value="Genomic_DNA"/>
</dbReference>
<keyword evidence="3" id="KW-0547">Nucleotide-binding</keyword>
<dbReference type="Gene3D" id="3.40.50.300">
    <property type="entry name" value="P-loop containing nucleotide triphosphate hydrolases"/>
    <property type="match status" value="1"/>
</dbReference>
<dbReference type="PROSITE" id="PS50893">
    <property type="entry name" value="ABC_TRANSPORTER_2"/>
    <property type="match status" value="1"/>
</dbReference>
<dbReference type="InterPro" id="IPR017871">
    <property type="entry name" value="ABC_transporter-like_CS"/>
</dbReference>
<dbReference type="PANTHER" id="PTHR43335:SF4">
    <property type="entry name" value="ABC TRANSPORTER, ATP-BINDING PROTEIN"/>
    <property type="match status" value="1"/>
</dbReference>
<keyword evidence="4 6" id="KW-0067">ATP-binding</keyword>
<evidence type="ECO:0000313" key="6">
    <source>
        <dbReference type="EMBL" id="PTQ56127.1"/>
    </source>
</evidence>
<reference evidence="7" key="1">
    <citation type="journal article" date="2018" name="Sci. Rep.">
        <title>Lignite coal burning seam in the remote Altai Mountains harbors a hydrogen-driven thermophilic microbial community.</title>
        <authorList>
            <person name="Kadnikov V.V."/>
            <person name="Mardanov A.V."/>
            <person name="Ivasenko D.A."/>
            <person name="Antsiferov D.V."/>
            <person name="Beletsky A.V."/>
            <person name="Karnachuk O.V."/>
            <person name="Ravin N.V."/>
        </authorList>
    </citation>
    <scope>NUCLEOTIDE SEQUENCE [LARGE SCALE GENOMIC DNA]</scope>
</reference>
<dbReference type="InterPro" id="IPR027417">
    <property type="entry name" value="P-loop_NTPase"/>
</dbReference>
<evidence type="ECO:0000313" key="7">
    <source>
        <dbReference type="Proteomes" id="UP000244338"/>
    </source>
</evidence>
<evidence type="ECO:0000256" key="1">
    <source>
        <dbReference type="ARBA" id="ARBA00005417"/>
    </source>
</evidence>
<dbReference type="InterPro" id="IPR003593">
    <property type="entry name" value="AAA+_ATPase"/>
</dbReference>
<sequence>MLAVQLNQVSKRIKGREVLSDVTLSIEKGKIVGFVGRNGSGKSMLFRVMTGLVKPTAGEVSIFGETLHRTISFPRSVGLILEKPGFLENYSGFDNLKLLADIQRKIGPERIKESMVQVGLDPGDRRRVKAYSLGMKQKLAIAQAIMEEPELILLDEPTNGLDEDSVKKVYDLIKKENERGATILLTSHHKADIETLCHEVYKVDAGKVSKVEGSS</sequence>
<protein>
    <submittedName>
        <fullName evidence="6">ABC transporter, ATP-binding protein</fullName>
    </submittedName>
</protein>
<dbReference type="AlphaFoldDB" id="A0A2R6Y0D0"/>
<comment type="similarity">
    <text evidence="1">Belongs to the ABC transporter superfamily.</text>
</comment>
<dbReference type="InterPro" id="IPR003439">
    <property type="entry name" value="ABC_transporter-like_ATP-bd"/>
</dbReference>
<gene>
    <name evidence="6" type="ORF">BSOLF_0820</name>
</gene>
<evidence type="ECO:0000256" key="3">
    <source>
        <dbReference type="ARBA" id="ARBA00022741"/>
    </source>
</evidence>
<dbReference type="GO" id="GO:0005524">
    <property type="term" value="F:ATP binding"/>
    <property type="evidence" value="ECO:0007669"/>
    <property type="project" value="UniProtKB-KW"/>
</dbReference>
<dbReference type="Pfam" id="PF00005">
    <property type="entry name" value="ABC_tran"/>
    <property type="match status" value="1"/>
</dbReference>
<name>A0A2R6Y0D0_9BACL</name>
<evidence type="ECO:0000256" key="4">
    <source>
        <dbReference type="ARBA" id="ARBA00022840"/>
    </source>
</evidence>
<dbReference type="PROSITE" id="PS00211">
    <property type="entry name" value="ABC_TRANSPORTER_1"/>
    <property type="match status" value="1"/>
</dbReference>
<accession>A0A2R6Y0D0</accession>